<evidence type="ECO:0000313" key="4">
    <source>
        <dbReference type="EMBL" id="TIH10915.1"/>
    </source>
</evidence>
<evidence type="ECO:0000256" key="1">
    <source>
        <dbReference type="ARBA" id="ARBA00022679"/>
    </source>
</evidence>
<dbReference type="PANTHER" id="PTHR34069">
    <property type="entry name" value="3-OXOACYL-[ACYL-CARRIER-PROTEIN] SYNTHASE 3"/>
    <property type="match status" value="1"/>
</dbReference>
<keyword evidence="5" id="KW-1185">Reference proteome</keyword>
<evidence type="ECO:0000256" key="2">
    <source>
        <dbReference type="ARBA" id="ARBA00023315"/>
    </source>
</evidence>
<dbReference type="InterPro" id="IPR013747">
    <property type="entry name" value="ACP_syn_III_C"/>
</dbReference>
<dbReference type="GO" id="GO:0044550">
    <property type="term" value="P:secondary metabolite biosynthetic process"/>
    <property type="evidence" value="ECO:0007669"/>
    <property type="project" value="TreeGrafter"/>
</dbReference>
<dbReference type="NCBIfam" id="NF005293">
    <property type="entry name" value="PRK06816.1"/>
    <property type="match status" value="1"/>
</dbReference>
<dbReference type="InterPro" id="IPR016039">
    <property type="entry name" value="Thiolase-like"/>
</dbReference>
<organism evidence="4 5">
    <name type="scientific">Pseudomonas leptonychotis</name>
    <dbReference type="NCBI Taxonomy" id="2448482"/>
    <lineage>
        <taxon>Bacteria</taxon>
        <taxon>Pseudomonadati</taxon>
        <taxon>Pseudomonadota</taxon>
        <taxon>Gammaproteobacteria</taxon>
        <taxon>Pseudomonadales</taxon>
        <taxon>Pseudomonadaceae</taxon>
        <taxon>Pseudomonas</taxon>
    </lineage>
</organism>
<sequence length="388" mass="42392">MVQPVYINRISAFLPHEPVGNEQMEARLGLVGGKPSRARKLVLRSNGIQQRHYVIDPQTGTPSMNNAQVSAAAIRGLLGGDFQLSDVDCLVASSASPDQTMPGHAVMVQGELGNPPCEVVSTAGICLCGMTALKYAWMSVASGESRNAVACGSEVASTLMQASNFSGEYESRLDELETHPEIAFEKDFLRWMLSDGAGAVLLQGQPNSSGLSLRIDWIDILSFADQMPACMYAGADMVDGQLHGWSRYSGHERNRRSLMAIKQDVKLLNDNIVKYTVEETLKRIMARRELHAEAIDYFLPHYSSEFFRERLAVGLANAGLPIAQERWFTNLTSKGNTGAASIFIMLDELFNSGELRSGQRLLCYVPESGRFSSAFMQLTVVGDASEPA</sequence>
<dbReference type="Pfam" id="PF08541">
    <property type="entry name" value="ACP_syn_III_C"/>
    <property type="match status" value="1"/>
</dbReference>
<dbReference type="RefSeq" id="WP_136664193.1">
    <property type="nucleotide sequence ID" value="NZ_CP180477.1"/>
</dbReference>
<evidence type="ECO:0000313" key="5">
    <source>
        <dbReference type="Proteomes" id="UP000307541"/>
    </source>
</evidence>
<dbReference type="GO" id="GO:0016746">
    <property type="term" value="F:acyltransferase activity"/>
    <property type="evidence" value="ECO:0007669"/>
    <property type="project" value="UniProtKB-KW"/>
</dbReference>
<dbReference type="AlphaFoldDB" id="A0A4T2A1K8"/>
<keyword evidence="2" id="KW-0012">Acyltransferase</keyword>
<dbReference type="CDD" id="cd00827">
    <property type="entry name" value="init_cond_enzymes"/>
    <property type="match status" value="1"/>
</dbReference>
<reference evidence="4 5" key="1">
    <citation type="submission" date="2018-10" db="EMBL/GenBank/DDBJ databases">
        <title>Pseudomonas leptonychotis sp. nov., isolated from Weddell seals in Antarctica.</title>
        <authorList>
            <person name="Novakova D."/>
            <person name="Svec P."/>
            <person name="Kralova S."/>
            <person name="Kristofova L."/>
            <person name="Zeman M."/>
            <person name="Pantucek R."/>
            <person name="Maslanova I."/>
            <person name="Sedlacek I."/>
        </authorList>
    </citation>
    <scope>NUCLEOTIDE SEQUENCE [LARGE SCALE GENOMIC DNA]</scope>
    <source>
        <strain evidence="4 5">CCM 8849</strain>
    </source>
</reference>
<comment type="caution">
    <text evidence="4">The sequence shown here is derived from an EMBL/GenBank/DDBJ whole genome shotgun (WGS) entry which is preliminary data.</text>
</comment>
<keyword evidence="1" id="KW-0808">Transferase</keyword>
<accession>A0A4T2A1K8</accession>
<feature type="domain" description="Beta-ketoacyl-[acyl-carrier-protein] synthase III C-terminal" evidence="3">
    <location>
        <begin position="286"/>
        <end position="363"/>
    </location>
</feature>
<dbReference type="Proteomes" id="UP000307541">
    <property type="component" value="Unassembled WGS sequence"/>
</dbReference>
<gene>
    <name evidence="4" type="ORF">D8779_09640</name>
</gene>
<dbReference type="Gene3D" id="3.40.47.10">
    <property type="match status" value="2"/>
</dbReference>
<dbReference type="OrthoDB" id="2514738at2"/>
<dbReference type="SUPFAM" id="SSF53901">
    <property type="entry name" value="Thiolase-like"/>
    <property type="match status" value="2"/>
</dbReference>
<name>A0A4T2A1K8_9PSED</name>
<proteinExistence type="predicted"/>
<dbReference type="PANTHER" id="PTHR34069:SF3">
    <property type="entry name" value="ACYL-COA:ACYL-COA ALKYLTRANSFERASE"/>
    <property type="match status" value="1"/>
</dbReference>
<evidence type="ECO:0000259" key="3">
    <source>
        <dbReference type="Pfam" id="PF08541"/>
    </source>
</evidence>
<protein>
    <submittedName>
        <fullName evidence="4">StlD/DarB family beta-ketosynthase</fullName>
    </submittedName>
</protein>
<dbReference type="EMBL" id="RFLV01000001">
    <property type="protein sequence ID" value="TIH10915.1"/>
    <property type="molecule type" value="Genomic_DNA"/>
</dbReference>